<proteinExistence type="predicted"/>
<dbReference type="InterPro" id="IPR001279">
    <property type="entry name" value="Metallo-B-lactamas"/>
</dbReference>
<evidence type="ECO:0000313" key="2">
    <source>
        <dbReference type="EMBL" id="SMO82918.1"/>
    </source>
</evidence>
<gene>
    <name evidence="2" type="ORF">SAMN06264867_110142</name>
</gene>
<dbReference type="RefSeq" id="WP_142987449.1">
    <property type="nucleotide sequence ID" value="NZ_FXTD01000010.1"/>
</dbReference>
<reference evidence="2 3" key="1">
    <citation type="submission" date="2017-05" db="EMBL/GenBank/DDBJ databases">
        <authorList>
            <person name="Varghese N."/>
            <person name="Submissions S."/>
        </authorList>
    </citation>
    <scope>NUCLEOTIDE SEQUENCE [LARGE SCALE GENOMIC DNA]</scope>
    <source>
        <strain evidence="2 3">DSM 19504</strain>
    </source>
</reference>
<dbReference type="EMBL" id="FXTD01000010">
    <property type="protein sequence ID" value="SMO82918.1"/>
    <property type="molecule type" value="Genomic_DNA"/>
</dbReference>
<dbReference type="Gene3D" id="3.60.15.10">
    <property type="entry name" value="Ribonuclease Z/Hydroxyacylglutathione hydrolase-like"/>
    <property type="match status" value="1"/>
</dbReference>
<sequence>MSTVEILGTAQDAGVPHLGCRCENCETARADPERTRYASAILLEDDGRYLFDATPDVRFQLTEIPDGAFLTHAHLGHLTGLLYFGRESVDADELPVYATLGLRDVIRENEPLGSLVDDRNVDLRSVVDDAAVPLTEASVTPFRVAHRESLPTGTLAYRIDGPNRSLLYASDVDTLTERVESLIRDVDVALVDGTFWSRDEIDRVEDVPHPTVSSSMDALADADTEVLFTHLNHTNPLLDPGSDARERLESAGFRVADRGDSIEL</sequence>
<evidence type="ECO:0000313" key="3">
    <source>
        <dbReference type="Proteomes" id="UP000319712"/>
    </source>
</evidence>
<dbReference type="InterPro" id="IPR036866">
    <property type="entry name" value="RibonucZ/Hydroxyglut_hydro"/>
</dbReference>
<dbReference type="Pfam" id="PF12706">
    <property type="entry name" value="Lactamase_B_2"/>
    <property type="match status" value="1"/>
</dbReference>
<name>A0A521EGA0_9EURY</name>
<dbReference type="AlphaFoldDB" id="A0A521EGA0"/>
<dbReference type="SUPFAM" id="SSF56281">
    <property type="entry name" value="Metallo-hydrolase/oxidoreductase"/>
    <property type="match status" value="1"/>
</dbReference>
<dbReference type="Proteomes" id="UP000319712">
    <property type="component" value="Unassembled WGS sequence"/>
</dbReference>
<dbReference type="PANTHER" id="PTHR42663:SF6">
    <property type="entry name" value="HYDROLASE C777.06C-RELATED"/>
    <property type="match status" value="1"/>
</dbReference>
<dbReference type="OrthoDB" id="53037at2157"/>
<accession>A0A521EGA0</accession>
<protein>
    <submittedName>
        <fullName evidence="2">Pyrroloquinoline quinone biosynthesis protein B</fullName>
    </submittedName>
</protein>
<organism evidence="2 3">
    <name type="scientific">Halorubrum cibi</name>
    <dbReference type="NCBI Taxonomy" id="413815"/>
    <lineage>
        <taxon>Archaea</taxon>
        <taxon>Methanobacteriati</taxon>
        <taxon>Methanobacteriota</taxon>
        <taxon>Stenosarchaea group</taxon>
        <taxon>Halobacteria</taxon>
        <taxon>Halobacteriales</taxon>
        <taxon>Haloferacaceae</taxon>
        <taxon>Halorubrum</taxon>
    </lineage>
</organism>
<keyword evidence="3" id="KW-1185">Reference proteome</keyword>
<dbReference type="PANTHER" id="PTHR42663">
    <property type="entry name" value="HYDROLASE C777.06C-RELATED-RELATED"/>
    <property type="match status" value="1"/>
</dbReference>
<evidence type="ECO:0000259" key="1">
    <source>
        <dbReference type="Pfam" id="PF12706"/>
    </source>
</evidence>
<feature type="domain" description="Metallo-beta-lactamase" evidence="1">
    <location>
        <begin position="48"/>
        <end position="227"/>
    </location>
</feature>